<evidence type="ECO:0000313" key="3">
    <source>
        <dbReference type="Proteomes" id="UP000180113"/>
    </source>
</evidence>
<dbReference type="EMBL" id="MLHW01000001">
    <property type="protein sequence ID" value="OHT54943.1"/>
    <property type="molecule type" value="Genomic_DNA"/>
</dbReference>
<gene>
    <name evidence="1" type="ORF">BKG62_01750</name>
    <name evidence="2" type="ORF">FJK96_09440</name>
</gene>
<evidence type="ECO:0000313" key="1">
    <source>
        <dbReference type="EMBL" id="OHT54943.1"/>
    </source>
</evidence>
<reference evidence="2 4" key="2">
    <citation type="submission" date="2019-06" db="EMBL/GenBank/DDBJ databases">
        <title>Whole geneome sequnce of Mycobacteroides chelonae M77 isolated from bovine milk from Meghalaya, India.</title>
        <authorList>
            <person name="Vise E."/>
            <person name="Das S."/>
            <person name="Garg A."/>
            <person name="Ghatak S."/>
            <person name="Shakuntala I."/>
            <person name="Milton A.A.P."/>
            <person name="Karam A."/>
            <person name="Sanjukta R."/>
            <person name="Puro K."/>
            <person name="Sen A."/>
        </authorList>
    </citation>
    <scope>NUCLEOTIDE SEQUENCE [LARGE SCALE GENOMIC DNA]</scope>
    <source>
        <strain evidence="2 4">M77</strain>
    </source>
</reference>
<dbReference type="Proteomes" id="UP000180113">
    <property type="component" value="Unassembled WGS sequence"/>
</dbReference>
<proteinExistence type="predicted"/>
<reference evidence="1 3" key="1">
    <citation type="submission" date="2016-10" db="EMBL/GenBank/DDBJ databases">
        <title>Evaluation of Human, Animal and Environmental Mycobacterium chelonae Isolates by Core Genome Phylogenomic Analysis, Targeted Gene Comparison, and Anti-microbial Susceptibility Patterns: A Tale of Mistaken Identities.</title>
        <authorList>
            <person name="Fogelson S.B."/>
            <person name="Camus A.C."/>
            <person name="Lorenz W."/>
            <person name="Vasireddy R."/>
            <person name="Vasireddy S."/>
            <person name="Smith T."/>
            <person name="Brown-Elliott B.A."/>
            <person name="Wallace R.J.Jr."/>
            <person name="Hasan N.A."/>
            <person name="Reischl U."/>
            <person name="Sanchez S."/>
        </authorList>
    </citation>
    <scope>NUCLEOTIDE SEQUENCE [LARGE SCALE GENOMIC DNA]</scope>
    <source>
        <strain evidence="1 3">42895</strain>
    </source>
</reference>
<dbReference type="EMBL" id="CP041150">
    <property type="protein sequence ID" value="QDF70348.1"/>
    <property type="molecule type" value="Genomic_DNA"/>
</dbReference>
<dbReference type="RefSeq" id="WP_070918097.1">
    <property type="nucleotide sequence ID" value="NZ_CP041150.1"/>
</dbReference>
<name>A0AB73LH44_MYCCH</name>
<dbReference type="Proteomes" id="UP000317728">
    <property type="component" value="Chromosome"/>
</dbReference>
<dbReference type="AlphaFoldDB" id="A0AB73LH44"/>
<accession>A0AB73LH44</accession>
<sequence length="122" mass="12937">MSVENLKQSAANGSLVLHLEDGAITKIINACEDYVRALGQLKQHARALSTYPLGFAEAHLDSGAKLAQAFQEKAAGSITSAEATFQSHIDQVEEMKSLFAALQGGYKSMDANNSRGFGPHGS</sequence>
<organism evidence="1 3">
    <name type="scientific">Mycobacteroides chelonae</name>
    <name type="common">Mycobacterium chelonae</name>
    <dbReference type="NCBI Taxonomy" id="1774"/>
    <lineage>
        <taxon>Bacteria</taxon>
        <taxon>Bacillati</taxon>
        <taxon>Actinomycetota</taxon>
        <taxon>Actinomycetes</taxon>
        <taxon>Mycobacteriales</taxon>
        <taxon>Mycobacteriaceae</taxon>
        <taxon>Mycobacteroides</taxon>
    </lineage>
</organism>
<protein>
    <submittedName>
        <fullName evidence="1">Uncharacterized protein</fullName>
    </submittedName>
</protein>
<evidence type="ECO:0000313" key="2">
    <source>
        <dbReference type="EMBL" id="QDF70348.1"/>
    </source>
</evidence>
<evidence type="ECO:0000313" key="4">
    <source>
        <dbReference type="Proteomes" id="UP000317728"/>
    </source>
</evidence>